<name>A0A9J6AG77_SOLCO</name>
<evidence type="ECO:0000313" key="1">
    <source>
        <dbReference type="EMBL" id="KAG5623409.1"/>
    </source>
</evidence>
<organism evidence="1 2">
    <name type="scientific">Solanum commersonii</name>
    <name type="common">Commerson's wild potato</name>
    <name type="synonym">Commerson's nightshade</name>
    <dbReference type="NCBI Taxonomy" id="4109"/>
    <lineage>
        <taxon>Eukaryota</taxon>
        <taxon>Viridiplantae</taxon>
        <taxon>Streptophyta</taxon>
        <taxon>Embryophyta</taxon>
        <taxon>Tracheophyta</taxon>
        <taxon>Spermatophyta</taxon>
        <taxon>Magnoliopsida</taxon>
        <taxon>eudicotyledons</taxon>
        <taxon>Gunneridae</taxon>
        <taxon>Pentapetalae</taxon>
        <taxon>asterids</taxon>
        <taxon>lamiids</taxon>
        <taxon>Solanales</taxon>
        <taxon>Solanaceae</taxon>
        <taxon>Solanoideae</taxon>
        <taxon>Solaneae</taxon>
        <taxon>Solanum</taxon>
    </lineage>
</organism>
<comment type="caution">
    <text evidence="1">The sequence shown here is derived from an EMBL/GenBank/DDBJ whole genome shotgun (WGS) entry which is preliminary data.</text>
</comment>
<accession>A0A9J6AG77</accession>
<dbReference type="Proteomes" id="UP000824120">
    <property type="component" value="Chromosome 2"/>
</dbReference>
<evidence type="ECO:0000313" key="2">
    <source>
        <dbReference type="Proteomes" id="UP000824120"/>
    </source>
</evidence>
<gene>
    <name evidence="1" type="ORF">H5410_008627</name>
</gene>
<dbReference type="EMBL" id="JACXVP010000002">
    <property type="protein sequence ID" value="KAG5623409.1"/>
    <property type="molecule type" value="Genomic_DNA"/>
</dbReference>
<keyword evidence="2" id="KW-1185">Reference proteome</keyword>
<protein>
    <submittedName>
        <fullName evidence="1">Uncharacterized protein</fullName>
    </submittedName>
</protein>
<sequence>MPTHPDHPTSSTSPFDPTSSVLFAEPPSCDVEVQHDLSPFTHEIPTIPASRKSTRQTKPPIWLKDVLVPLKGPVSSTSTCSGQWAVASVVQFLFRNQTSVFTIKNRRTERRREIPVDFKQYLSSSSNRELTATAVAIVDFKFSIAAAAVVNSNSSRGIDFKSLVAK</sequence>
<proteinExistence type="predicted"/>
<dbReference type="AlphaFoldDB" id="A0A9J6AG77"/>
<reference evidence="1 2" key="1">
    <citation type="submission" date="2020-09" db="EMBL/GenBank/DDBJ databases">
        <title>De no assembly of potato wild relative species, Solanum commersonii.</title>
        <authorList>
            <person name="Cho K."/>
        </authorList>
    </citation>
    <scope>NUCLEOTIDE SEQUENCE [LARGE SCALE GENOMIC DNA]</scope>
    <source>
        <strain evidence="1">LZ3.2</strain>
        <tissue evidence="1">Leaf</tissue>
    </source>
</reference>